<gene>
    <name evidence="1" type="ORF">US99_C0046G0007</name>
</gene>
<dbReference type="Pfam" id="PF12389">
    <property type="entry name" value="Peptidase_M73"/>
    <property type="match status" value="1"/>
</dbReference>
<organism evidence="1 2">
    <name type="scientific">Candidatus Daviesbacteria bacterium GW2011_GWF2_38_6</name>
    <dbReference type="NCBI Taxonomy" id="1618432"/>
    <lineage>
        <taxon>Bacteria</taxon>
        <taxon>Candidatus Daviesiibacteriota</taxon>
    </lineage>
</organism>
<dbReference type="InterPro" id="IPR023833">
    <property type="entry name" value="Signal_pept_SipW-depend-type"/>
</dbReference>
<dbReference type="NCBIfam" id="TIGR04088">
    <property type="entry name" value="cognate_SipW"/>
    <property type="match status" value="1"/>
</dbReference>
<reference evidence="1 2" key="1">
    <citation type="journal article" date="2015" name="Nature">
        <title>rRNA introns, odd ribosomes, and small enigmatic genomes across a large radiation of phyla.</title>
        <authorList>
            <person name="Brown C.T."/>
            <person name="Hug L.A."/>
            <person name="Thomas B.C."/>
            <person name="Sharon I."/>
            <person name="Castelle C.J."/>
            <person name="Singh A."/>
            <person name="Wilkins M.J."/>
            <person name="Williams K.H."/>
            <person name="Banfield J.F."/>
        </authorList>
    </citation>
    <scope>NUCLEOTIDE SEQUENCE [LARGE SCALE GENOMIC DNA]</scope>
</reference>
<dbReference type="AlphaFoldDB" id="A0A0G0KEE8"/>
<protein>
    <submittedName>
        <fullName evidence="1">Uncharacterized protein</fullName>
    </submittedName>
</protein>
<name>A0A0G0KEE8_9BACT</name>
<dbReference type="InterPro" id="IPR022121">
    <property type="entry name" value="Peptidase_M73_camelysin"/>
</dbReference>
<dbReference type="EMBL" id="LBVC01000046">
    <property type="protein sequence ID" value="KKQ77182.1"/>
    <property type="molecule type" value="Genomic_DNA"/>
</dbReference>
<accession>A0A0G0KEE8</accession>
<dbReference type="Proteomes" id="UP000034324">
    <property type="component" value="Unassembled WGS sequence"/>
</dbReference>
<evidence type="ECO:0000313" key="1">
    <source>
        <dbReference type="EMBL" id="KKQ77182.1"/>
    </source>
</evidence>
<evidence type="ECO:0000313" key="2">
    <source>
        <dbReference type="Proteomes" id="UP000034324"/>
    </source>
</evidence>
<proteinExistence type="predicted"/>
<sequence length="208" mass="22241">MKKILISLAIILVVGAVGFGATRAYFSDTETSSGNTFTAGTLDLKTGYTTWEFPLVGMKPGSSTNEQEVEFSMETGSMAADHMEIDLDINGFVDSPVESGGVNSKEDFGKQIKVDKLQYRDGGTFNMLDVVDDSVDGNIGFISLYDVEAHGVFDNLSSIGTGIGDFIVKFSLPDNLPDADDNKYQGDSLNINFEFGAAQVAGQAVLTD</sequence>
<comment type="caution">
    <text evidence="1">The sequence shown here is derived from an EMBL/GenBank/DDBJ whole genome shotgun (WGS) entry which is preliminary data.</text>
</comment>